<dbReference type="AlphaFoldDB" id="A0A1S7FXN4"/>
<dbReference type="PANTHER" id="PTHR41291">
    <property type="entry name" value="DNA ALKYLATION REPAIR PROTEIN"/>
    <property type="match status" value="1"/>
</dbReference>
<dbReference type="SUPFAM" id="SSF48371">
    <property type="entry name" value="ARM repeat"/>
    <property type="match status" value="1"/>
</dbReference>
<organism evidence="1 2">
    <name type="scientific">Listeria weihenstephanensis</name>
    <dbReference type="NCBI Taxonomy" id="1006155"/>
    <lineage>
        <taxon>Bacteria</taxon>
        <taxon>Bacillati</taxon>
        <taxon>Bacillota</taxon>
        <taxon>Bacilli</taxon>
        <taxon>Bacillales</taxon>
        <taxon>Listeriaceae</taxon>
        <taxon>Listeria</taxon>
    </lineage>
</organism>
<evidence type="ECO:0000313" key="1">
    <source>
        <dbReference type="EMBL" id="AQY52204.1"/>
    </source>
</evidence>
<dbReference type="EMBL" id="CP011102">
    <property type="protein sequence ID" value="AQY52204.1"/>
    <property type="molecule type" value="Genomic_DNA"/>
</dbReference>
<reference evidence="2" key="1">
    <citation type="submission" date="2015-03" db="EMBL/GenBank/DDBJ databases">
        <authorList>
            <person name="Ferrari E."/>
            <person name="Walter M.C."/>
            <person name="Huptas C."/>
            <person name="Scherer S."/>
            <person name="Mueller-Herbst S."/>
        </authorList>
    </citation>
    <scope>NUCLEOTIDE SEQUENCE [LARGE SCALE GENOMIC DNA]</scope>
    <source>
        <strain evidence="2">LWP01</strain>
    </source>
</reference>
<keyword evidence="2" id="KW-1185">Reference proteome</keyword>
<dbReference type="InterPro" id="IPR016024">
    <property type="entry name" value="ARM-type_fold"/>
</dbReference>
<accession>A0A1S7FXN4</accession>
<dbReference type="RefSeq" id="WP_036060717.1">
    <property type="nucleotide sequence ID" value="NZ_CP011102.1"/>
</dbReference>
<dbReference type="Proteomes" id="UP000223060">
    <property type="component" value="Chromosome"/>
</dbReference>
<sequence>MNTNEVMRQLESLGSEQTKKTLCKHGANEPIFGVKIGDMKKFLVKKIKDSDVSRELFATGNYDAQYLAGLTINPKAITKEELLNWAETANCSAINEAIVASLAAETPYAIELAKIWMASGEERIEDTGWSCYANYLSLAPNEEINETEVLELLEQVEKNIHAAKNSVKYTMNQFVICVGTYYPPLLEKAISVAENIGQVHVDMGDTSCKVPLATGYIEKVIEKDRVGKKRKRAIC</sequence>
<dbReference type="PANTHER" id="PTHR41291:SF1">
    <property type="entry name" value="DNA ALKYLATION REPAIR PROTEIN"/>
    <property type="match status" value="1"/>
</dbReference>
<evidence type="ECO:0000313" key="2">
    <source>
        <dbReference type="Proteomes" id="UP000223060"/>
    </source>
</evidence>
<proteinExistence type="predicted"/>
<dbReference type="InterPro" id="IPR014825">
    <property type="entry name" value="DNA_alkylation"/>
</dbReference>
<gene>
    <name evidence="1" type="ORF">UE46_15020</name>
</gene>
<protein>
    <submittedName>
        <fullName evidence="1">DNA alkylation repair protein</fullName>
    </submittedName>
</protein>
<name>A0A1S7FXN4_9LIST</name>
<dbReference type="Pfam" id="PF08713">
    <property type="entry name" value="DNA_alkylation"/>
    <property type="match status" value="1"/>
</dbReference>
<dbReference type="KEGG" id="lwi:UE46_15020"/>